<dbReference type="InterPro" id="IPR051050">
    <property type="entry name" value="Lipid_II_flippase_MurJ/MviN"/>
</dbReference>
<comment type="caution">
    <text evidence="9">The sequence shown here is derived from an EMBL/GenBank/DDBJ whole genome shotgun (WGS) entry which is preliminary data.</text>
</comment>
<gene>
    <name evidence="8" type="primary">murJ</name>
    <name evidence="9" type="ORF">UR96_C0012G0003</name>
</gene>
<evidence type="ECO:0000256" key="4">
    <source>
        <dbReference type="ARBA" id="ARBA00022960"/>
    </source>
</evidence>
<comment type="subcellular location">
    <subcellularLocation>
        <location evidence="1 8">Cell membrane</location>
        <topology evidence="1 8">Multi-pass membrane protein</topology>
    </subcellularLocation>
</comment>
<accession>A0A0G0DTX2</accession>
<dbReference type="PANTHER" id="PTHR47019">
    <property type="entry name" value="LIPID II FLIPPASE MURJ"/>
    <property type="match status" value="1"/>
</dbReference>
<feature type="transmembrane region" description="Helical" evidence="8">
    <location>
        <begin position="333"/>
        <end position="352"/>
    </location>
</feature>
<dbReference type="GO" id="GO:0034204">
    <property type="term" value="P:lipid translocation"/>
    <property type="evidence" value="ECO:0007669"/>
    <property type="project" value="TreeGrafter"/>
</dbReference>
<dbReference type="GO" id="GO:0008360">
    <property type="term" value="P:regulation of cell shape"/>
    <property type="evidence" value="ECO:0007669"/>
    <property type="project" value="UniProtKB-KW"/>
</dbReference>
<dbReference type="HAMAP" id="MF_02078">
    <property type="entry name" value="MurJ_MviN"/>
    <property type="match status" value="1"/>
</dbReference>
<evidence type="ECO:0000313" key="9">
    <source>
        <dbReference type="EMBL" id="KKP92486.1"/>
    </source>
</evidence>
<evidence type="ECO:0000256" key="3">
    <source>
        <dbReference type="ARBA" id="ARBA00022692"/>
    </source>
</evidence>
<feature type="transmembrane region" description="Helical" evidence="8">
    <location>
        <begin position="202"/>
        <end position="223"/>
    </location>
</feature>
<name>A0A0G0DTX2_9BACT</name>
<dbReference type="InterPro" id="IPR004268">
    <property type="entry name" value="MurJ"/>
</dbReference>
<dbReference type="AlphaFoldDB" id="A0A0G0DTX2"/>
<keyword evidence="3 8" id="KW-0812">Transmembrane</keyword>
<evidence type="ECO:0000313" key="10">
    <source>
        <dbReference type="Proteomes" id="UP000034140"/>
    </source>
</evidence>
<keyword evidence="6 8" id="KW-1133">Transmembrane helix</keyword>
<evidence type="ECO:0000256" key="1">
    <source>
        <dbReference type="ARBA" id="ARBA00004651"/>
    </source>
</evidence>
<keyword evidence="8" id="KW-0813">Transport</keyword>
<dbReference type="UniPathway" id="UPA00219"/>
<dbReference type="EMBL" id="LBRE01000012">
    <property type="protein sequence ID" value="KKP92486.1"/>
    <property type="molecule type" value="Genomic_DNA"/>
</dbReference>
<keyword evidence="4 8" id="KW-0133">Cell shape</keyword>
<feature type="transmembrane region" description="Helical" evidence="8">
    <location>
        <begin position="93"/>
        <end position="113"/>
    </location>
</feature>
<feature type="transmembrane region" description="Helical" evidence="8">
    <location>
        <begin position="404"/>
        <end position="425"/>
    </location>
</feature>
<dbReference type="GO" id="GO:0015648">
    <property type="term" value="F:lipid-linked peptidoglycan transporter activity"/>
    <property type="evidence" value="ECO:0007669"/>
    <property type="project" value="UniProtKB-UniRule"/>
</dbReference>
<feature type="transmembrane region" description="Helical" evidence="8">
    <location>
        <begin position="12"/>
        <end position="32"/>
    </location>
</feature>
<keyword evidence="8" id="KW-0961">Cell wall biogenesis/degradation</keyword>
<feature type="transmembrane region" description="Helical" evidence="8">
    <location>
        <begin position="364"/>
        <end position="383"/>
    </location>
</feature>
<dbReference type="PRINTS" id="PR01806">
    <property type="entry name" value="VIRFACTRMVIN"/>
</dbReference>
<feature type="transmembrane region" description="Helical" evidence="8">
    <location>
        <begin position="513"/>
        <end position="531"/>
    </location>
</feature>
<comment type="similarity">
    <text evidence="8">Belongs to the MurJ/MviN family.</text>
</comment>
<sequence>MRKPALNKNGIFFVMSILLVTKILGFIKLRTIAQLFGVSHELDIFWAAFTIPDMLFTILVAGSINAAIIPIFSEVFYKEGKERLDNFFNHLSLIISGMTALIALLFFIFTPQITDLILTSSVLQSALNFSQNIDVTDYNMFVFLTRIMLLSPILLGFSSIITAYLQVKKQFFTTSLAPLFYNLALIIGPVIFVVFGKMGVEGIAISAVLGSLLHLLIQLPVFMSNYKNRYSISFSTIKAAFKDSKVVKAVKLAIPRTIGIIGEQVNTVVNTLISFSLAAGALSSYRYALSLHQFPINIIGSAVAQLALPDLAKHSDIENREKFKKIFNSSVQFALYLVLPIIAIFVVLRLPIVRLVYGSGAFDWRATILTSWCLVLLSFSILGQTIDQIILRAFYALKETWMPLIGIAISIVVNIVLAYLLTNFFSHYFDWRPILQQMLSQISHADGVGFWHVFQTFIQDFWRWSTTRGTSDMAVGGLSLGLGISYVVEVIILYMLLNAKTKMITFANTVKPFLIKLLNTVLMGIGMYLLFKLFDFKLDTSKTMYVILLSAATSAYGVLSYWVGSRVFKIEEVYLFEKKLKKILLKVFKNKKNEESL</sequence>
<feature type="transmembrane region" description="Helical" evidence="8">
    <location>
        <begin position="44"/>
        <end position="72"/>
    </location>
</feature>
<keyword evidence="2 8" id="KW-1003">Cell membrane</keyword>
<keyword evidence="7 8" id="KW-0472">Membrane</keyword>
<evidence type="ECO:0000256" key="6">
    <source>
        <dbReference type="ARBA" id="ARBA00022989"/>
    </source>
</evidence>
<organism evidence="9 10">
    <name type="scientific">candidate division WS6 bacterium GW2011_GWC1_36_11</name>
    <dbReference type="NCBI Taxonomy" id="1619090"/>
    <lineage>
        <taxon>Bacteria</taxon>
        <taxon>Candidatus Dojkabacteria</taxon>
    </lineage>
</organism>
<evidence type="ECO:0000256" key="7">
    <source>
        <dbReference type="ARBA" id="ARBA00023136"/>
    </source>
</evidence>
<dbReference type="GO" id="GO:0005886">
    <property type="term" value="C:plasma membrane"/>
    <property type="evidence" value="ECO:0007669"/>
    <property type="project" value="UniProtKB-SubCell"/>
</dbReference>
<feature type="transmembrane region" description="Helical" evidence="8">
    <location>
        <begin position="543"/>
        <end position="563"/>
    </location>
</feature>
<dbReference type="Proteomes" id="UP000034140">
    <property type="component" value="Unassembled WGS sequence"/>
</dbReference>
<evidence type="ECO:0000256" key="2">
    <source>
        <dbReference type="ARBA" id="ARBA00022475"/>
    </source>
</evidence>
<feature type="transmembrane region" description="Helical" evidence="8">
    <location>
        <begin position="473"/>
        <end position="497"/>
    </location>
</feature>
<dbReference type="CDD" id="cd13123">
    <property type="entry name" value="MATE_MurJ_like"/>
    <property type="match status" value="1"/>
</dbReference>
<comment type="pathway">
    <text evidence="8">Cell wall biogenesis; peptidoglycan biosynthesis.</text>
</comment>
<reference evidence="9 10" key="1">
    <citation type="journal article" date="2015" name="Nature">
        <title>rRNA introns, odd ribosomes, and small enigmatic genomes across a large radiation of phyla.</title>
        <authorList>
            <person name="Brown C.T."/>
            <person name="Hug L.A."/>
            <person name="Thomas B.C."/>
            <person name="Sharon I."/>
            <person name="Castelle C.J."/>
            <person name="Singh A."/>
            <person name="Wilkins M.J."/>
            <person name="Williams K.H."/>
            <person name="Banfield J.F."/>
        </authorList>
    </citation>
    <scope>NUCLEOTIDE SEQUENCE [LARGE SCALE GENOMIC DNA]</scope>
</reference>
<comment type="function">
    <text evidence="8">Involved in peptidoglycan biosynthesis. Transports lipid-linked peptidoglycan precursors from the inner to the outer leaflet of the cytoplasmic membrane.</text>
</comment>
<dbReference type="PANTHER" id="PTHR47019:SF1">
    <property type="entry name" value="LIPID II FLIPPASE MURJ"/>
    <property type="match status" value="1"/>
</dbReference>
<dbReference type="GO" id="GO:0009252">
    <property type="term" value="P:peptidoglycan biosynthetic process"/>
    <property type="evidence" value="ECO:0007669"/>
    <property type="project" value="UniProtKB-UniRule"/>
</dbReference>
<proteinExistence type="inferred from homology"/>
<dbReference type="GO" id="GO:0071555">
    <property type="term" value="P:cell wall organization"/>
    <property type="evidence" value="ECO:0007669"/>
    <property type="project" value="UniProtKB-KW"/>
</dbReference>
<protein>
    <recommendedName>
        <fullName evidence="8">Probable lipid II flippase MurJ</fullName>
    </recommendedName>
</protein>
<evidence type="ECO:0000256" key="5">
    <source>
        <dbReference type="ARBA" id="ARBA00022984"/>
    </source>
</evidence>
<feature type="transmembrane region" description="Helical" evidence="8">
    <location>
        <begin position="147"/>
        <end position="167"/>
    </location>
</feature>
<evidence type="ECO:0000256" key="8">
    <source>
        <dbReference type="HAMAP-Rule" id="MF_02078"/>
    </source>
</evidence>
<keyword evidence="5 8" id="KW-0573">Peptidoglycan synthesis</keyword>
<dbReference type="Pfam" id="PF03023">
    <property type="entry name" value="MurJ"/>
    <property type="match status" value="1"/>
</dbReference>
<feature type="transmembrane region" description="Helical" evidence="8">
    <location>
        <begin position="179"/>
        <end position="196"/>
    </location>
</feature>